<comment type="caution">
    <text evidence="1">The sequence shown here is derived from an EMBL/GenBank/DDBJ whole genome shotgun (WGS) entry which is preliminary data.</text>
</comment>
<proteinExistence type="predicted"/>
<organism evidence="1 2">
    <name type="scientific">Elysia marginata</name>
    <dbReference type="NCBI Taxonomy" id="1093978"/>
    <lineage>
        <taxon>Eukaryota</taxon>
        <taxon>Metazoa</taxon>
        <taxon>Spiralia</taxon>
        <taxon>Lophotrochozoa</taxon>
        <taxon>Mollusca</taxon>
        <taxon>Gastropoda</taxon>
        <taxon>Heterobranchia</taxon>
        <taxon>Euthyneura</taxon>
        <taxon>Panpulmonata</taxon>
        <taxon>Sacoglossa</taxon>
        <taxon>Placobranchoidea</taxon>
        <taxon>Plakobranchidae</taxon>
        <taxon>Elysia</taxon>
    </lineage>
</organism>
<protein>
    <submittedName>
        <fullName evidence="1">Uncharacterized protein</fullName>
    </submittedName>
</protein>
<dbReference type="AlphaFoldDB" id="A0AAV4GVR8"/>
<name>A0AAV4GVR8_9GAST</name>
<keyword evidence="2" id="KW-1185">Reference proteome</keyword>
<evidence type="ECO:0000313" key="2">
    <source>
        <dbReference type="Proteomes" id="UP000762676"/>
    </source>
</evidence>
<reference evidence="1 2" key="1">
    <citation type="journal article" date="2021" name="Elife">
        <title>Chloroplast acquisition without the gene transfer in kleptoplastic sea slugs, Plakobranchus ocellatus.</title>
        <authorList>
            <person name="Maeda T."/>
            <person name="Takahashi S."/>
            <person name="Yoshida T."/>
            <person name="Shimamura S."/>
            <person name="Takaki Y."/>
            <person name="Nagai Y."/>
            <person name="Toyoda A."/>
            <person name="Suzuki Y."/>
            <person name="Arimoto A."/>
            <person name="Ishii H."/>
            <person name="Satoh N."/>
            <person name="Nishiyama T."/>
            <person name="Hasebe M."/>
            <person name="Maruyama T."/>
            <person name="Minagawa J."/>
            <person name="Obokata J."/>
            <person name="Shigenobu S."/>
        </authorList>
    </citation>
    <scope>NUCLEOTIDE SEQUENCE [LARGE SCALE GENOMIC DNA]</scope>
</reference>
<dbReference type="Proteomes" id="UP000762676">
    <property type="component" value="Unassembled WGS sequence"/>
</dbReference>
<gene>
    <name evidence="1" type="ORF">ElyMa_000795800</name>
</gene>
<evidence type="ECO:0000313" key="1">
    <source>
        <dbReference type="EMBL" id="GFR89507.1"/>
    </source>
</evidence>
<accession>A0AAV4GVR8</accession>
<dbReference type="EMBL" id="BMAT01001629">
    <property type="protein sequence ID" value="GFR89507.1"/>
    <property type="molecule type" value="Genomic_DNA"/>
</dbReference>
<sequence length="82" mass="9371">MRKAADWSEQQEGDALKAGVFQANHTGVATDGQTVTSTHAEGFDLYVLRRARADRKLYRPEPHKTFRYDCRASRNLVWSMSL</sequence>